<organism evidence="1 2">
    <name type="scientific">Iris pallida</name>
    <name type="common">Sweet iris</name>
    <dbReference type="NCBI Taxonomy" id="29817"/>
    <lineage>
        <taxon>Eukaryota</taxon>
        <taxon>Viridiplantae</taxon>
        <taxon>Streptophyta</taxon>
        <taxon>Embryophyta</taxon>
        <taxon>Tracheophyta</taxon>
        <taxon>Spermatophyta</taxon>
        <taxon>Magnoliopsida</taxon>
        <taxon>Liliopsida</taxon>
        <taxon>Asparagales</taxon>
        <taxon>Iridaceae</taxon>
        <taxon>Iridoideae</taxon>
        <taxon>Irideae</taxon>
        <taxon>Iris</taxon>
    </lineage>
</organism>
<reference evidence="1" key="1">
    <citation type="journal article" date="2023" name="GigaByte">
        <title>Genome assembly of the bearded iris, Iris pallida Lam.</title>
        <authorList>
            <person name="Bruccoleri R.E."/>
            <person name="Oakeley E.J."/>
            <person name="Faust A.M.E."/>
            <person name="Altorfer M."/>
            <person name="Dessus-Babus S."/>
            <person name="Burckhardt D."/>
            <person name="Oertli M."/>
            <person name="Naumann U."/>
            <person name="Petersen F."/>
            <person name="Wong J."/>
        </authorList>
    </citation>
    <scope>NUCLEOTIDE SEQUENCE</scope>
    <source>
        <strain evidence="1">GSM-AAB239-AS_SAM_17_03QT</strain>
    </source>
</reference>
<dbReference type="EMBL" id="JANAVB010032018">
    <property type="protein sequence ID" value="KAJ6810990.1"/>
    <property type="molecule type" value="Genomic_DNA"/>
</dbReference>
<reference evidence="1" key="2">
    <citation type="submission" date="2023-04" db="EMBL/GenBank/DDBJ databases">
        <authorList>
            <person name="Bruccoleri R.E."/>
            <person name="Oakeley E.J."/>
            <person name="Faust A.-M."/>
            <person name="Dessus-Babus S."/>
            <person name="Altorfer M."/>
            <person name="Burckhardt D."/>
            <person name="Oertli M."/>
            <person name="Naumann U."/>
            <person name="Petersen F."/>
            <person name="Wong J."/>
        </authorList>
    </citation>
    <scope>NUCLEOTIDE SEQUENCE</scope>
    <source>
        <strain evidence="1">GSM-AAB239-AS_SAM_17_03QT</strain>
        <tissue evidence="1">Leaf</tissue>
    </source>
</reference>
<protein>
    <submittedName>
        <fullName evidence="1">Suppressor of mec-8 and unc-52 protein-like protein 2</fullName>
    </submittedName>
</protein>
<accession>A0AAX6F3J4</accession>
<keyword evidence="2" id="KW-1185">Reference proteome</keyword>
<dbReference type="AlphaFoldDB" id="A0AAX6F3J4"/>
<comment type="caution">
    <text evidence="1">The sequence shown here is derived from an EMBL/GenBank/DDBJ whole genome shotgun (WGS) entry which is preliminary data.</text>
</comment>
<evidence type="ECO:0000313" key="1">
    <source>
        <dbReference type="EMBL" id="KAJ6810990.1"/>
    </source>
</evidence>
<evidence type="ECO:0000313" key="2">
    <source>
        <dbReference type="Proteomes" id="UP001140949"/>
    </source>
</evidence>
<name>A0AAX6F3J4_IRIPA</name>
<proteinExistence type="predicted"/>
<gene>
    <name evidence="1" type="ORF">M6B38_156040</name>
</gene>
<dbReference type="Proteomes" id="UP001140949">
    <property type="component" value="Unassembled WGS sequence"/>
</dbReference>
<sequence length="71" mass="8273">MLCFTRLEVKLARSRCWRLEGWDTKELVNSLCGPNHTSNLRSIDIDTQSLVSSIRKCSTKYATFEGWRICF</sequence>